<proteinExistence type="predicted"/>
<dbReference type="InterPro" id="IPR052638">
    <property type="entry name" value="PiggyBac_TE-derived"/>
</dbReference>
<feature type="region of interest" description="Disordered" evidence="1">
    <location>
        <begin position="23"/>
        <end position="46"/>
    </location>
</feature>
<reference evidence="4" key="1">
    <citation type="submission" date="2011-08" db="EMBL/GenBank/DDBJ databases">
        <title>The draft genome of Latimeria chalumnae.</title>
        <authorList>
            <person name="Di Palma F."/>
            <person name="Alfoldi J."/>
            <person name="Johnson J."/>
            <person name="Berlin A."/>
            <person name="Gnerre S."/>
            <person name="Jaffe D."/>
            <person name="MacCallum I."/>
            <person name="Young S."/>
            <person name="Walker B.J."/>
            <person name="Lander E."/>
            <person name="Lindblad-Toh K."/>
        </authorList>
    </citation>
    <scope>NUCLEOTIDE SEQUENCE [LARGE SCALE GENOMIC DNA]</scope>
    <source>
        <strain evidence="4">Wild caught</strain>
    </source>
</reference>
<dbReference type="HOGENOM" id="CLU_013052_2_2_1"/>
<dbReference type="InParanoid" id="H2ZUM7"/>
<reference evidence="3" key="3">
    <citation type="submission" date="2025-09" db="UniProtKB">
        <authorList>
            <consortium name="Ensembl"/>
        </authorList>
    </citation>
    <scope>IDENTIFICATION</scope>
</reference>
<dbReference type="PANTHER" id="PTHR47055:SF3">
    <property type="entry name" value="PHORBOL-ESTER_DAG-TYPE DOMAIN-CONTAINING PROTEIN"/>
    <property type="match status" value="1"/>
</dbReference>
<feature type="compositionally biased region" description="Polar residues" evidence="1">
    <location>
        <begin position="69"/>
        <end position="78"/>
    </location>
</feature>
<dbReference type="AlphaFoldDB" id="H2ZUM7"/>
<evidence type="ECO:0000313" key="4">
    <source>
        <dbReference type="Proteomes" id="UP000008672"/>
    </source>
</evidence>
<dbReference type="Ensembl" id="ENSLACT00000001108.1">
    <property type="protein sequence ID" value="ENSLACP00000001098.1"/>
    <property type="gene ID" value="ENSLACG00000000982.1"/>
</dbReference>
<dbReference type="PANTHER" id="PTHR47055">
    <property type="entry name" value="DDE_TNP_1_7 DOMAIN-CONTAINING PROTEIN"/>
    <property type="match status" value="1"/>
</dbReference>
<reference evidence="3" key="2">
    <citation type="submission" date="2025-08" db="UniProtKB">
        <authorList>
            <consortium name="Ensembl"/>
        </authorList>
    </citation>
    <scope>IDENTIFICATION</scope>
</reference>
<dbReference type="GO" id="GO:0043565">
    <property type="term" value="F:sequence-specific DNA binding"/>
    <property type="evidence" value="ECO:0007669"/>
    <property type="project" value="TreeGrafter"/>
</dbReference>
<protein>
    <recommendedName>
        <fullName evidence="2">PiggyBac transposable element-derived protein domain-containing protein</fullName>
    </recommendedName>
</protein>
<dbReference type="EMBL" id="AFYH01260406">
    <property type="status" value="NOT_ANNOTATED_CDS"/>
    <property type="molecule type" value="Genomic_DNA"/>
</dbReference>
<keyword evidence="4" id="KW-1185">Reference proteome</keyword>
<name>H2ZUM7_LATCH</name>
<dbReference type="InterPro" id="IPR029526">
    <property type="entry name" value="PGBD"/>
</dbReference>
<evidence type="ECO:0000256" key="1">
    <source>
        <dbReference type="SAM" id="MobiDB-lite"/>
    </source>
</evidence>
<sequence length="417" mass="47406">MAKRFVTVQQALDMVLNMSDDEDPEIVVLPPANTGDVTDEEENDENLNISQPEVLDVAGEVEVHTNKMEASQVEQSEGANAPKKGKTAKSASVKMTYSKPCLFDENYPLLADKSPIELFESLRYANQKLNHSFSLSVSNLEVFLGIILLSGYHTLPQEALYWSQDEDVGLAFISKKMSRNRFQEINRFLHLADNAKLDKSDKLAKIRPFLNIIEHNLQQFGVFSEHLSIDEQMVPYYGHHTTKMYMRGKPVKFGMKVWVLASTERHPFAFDVYTGKDGTRSRKLGKRVLEKLTVILQNVCNHAIYFDNFFSSTTLCRKLSDKGLQCTGTIRMNRTENCPLTEPVLLKKSDRGTYQTFSDGQVVVCQWNDNKPVCVVSNHETVEPLISVRQWSAKKKTLMNLPQPHMIALYNKKCFPA</sequence>
<organism evidence="3 4">
    <name type="scientific">Latimeria chalumnae</name>
    <name type="common">Coelacanth</name>
    <dbReference type="NCBI Taxonomy" id="7897"/>
    <lineage>
        <taxon>Eukaryota</taxon>
        <taxon>Metazoa</taxon>
        <taxon>Chordata</taxon>
        <taxon>Craniata</taxon>
        <taxon>Vertebrata</taxon>
        <taxon>Euteleostomi</taxon>
        <taxon>Coelacanthiformes</taxon>
        <taxon>Coelacanthidae</taxon>
        <taxon>Latimeria</taxon>
    </lineage>
</organism>
<evidence type="ECO:0000313" key="3">
    <source>
        <dbReference type="Ensembl" id="ENSLACP00000001098.1"/>
    </source>
</evidence>
<feature type="region of interest" description="Disordered" evidence="1">
    <location>
        <begin position="69"/>
        <end position="90"/>
    </location>
</feature>
<evidence type="ECO:0000259" key="2">
    <source>
        <dbReference type="Pfam" id="PF13843"/>
    </source>
</evidence>
<dbReference type="eggNOG" id="ENOG502QVFB">
    <property type="taxonomic scope" value="Eukaryota"/>
</dbReference>
<feature type="domain" description="PiggyBac transposable element-derived protein" evidence="2">
    <location>
        <begin position="123"/>
        <end position="415"/>
    </location>
</feature>
<dbReference type="Proteomes" id="UP000008672">
    <property type="component" value="Unassembled WGS sequence"/>
</dbReference>
<dbReference type="GeneTree" id="ENSGT00940000166543"/>
<accession>H2ZUM7</accession>
<dbReference type="Pfam" id="PF13843">
    <property type="entry name" value="DDE_Tnp_1_7"/>
    <property type="match status" value="1"/>
</dbReference>
<dbReference type="OMA" id="TERYSAK"/>